<dbReference type="eggNOG" id="COG0658">
    <property type="taxonomic scope" value="Bacteria"/>
</dbReference>
<keyword evidence="4" id="KW-1133">Transmembrane helix</keyword>
<dbReference type="NCBIfam" id="TIGR00361">
    <property type="entry name" value="ComEC_Rec2"/>
    <property type="match status" value="1"/>
</dbReference>
<dbReference type="InterPro" id="IPR035681">
    <property type="entry name" value="ComA-like_MBL"/>
</dbReference>
<dbReference type="eggNOG" id="COG2333">
    <property type="taxonomic scope" value="Bacteria"/>
</dbReference>
<dbReference type="InterPro" id="IPR036866">
    <property type="entry name" value="RibonucZ/Hydroxyglut_hydro"/>
</dbReference>
<keyword evidence="3" id="KW-0812">Transmembrane</keyword>
<evidence type="ECO:0000313" key="7">
    <source>
        <dbReference type="Proteomes" id="UP000009144"/>
    </source>
</evidence>
<organism evidence="6 7">
    <name type="scientific">Methylophaga nitratireducenticrescens</name>
    <dbReference type="NCBI Taxonomy" id="754476"/>
    <lineage>
        <taxon>Bacteria</taxon>
        <taxon>Pseudomonadati</taxon>
        <taxon>Pseudomonadota</taxon>
        <taxon>Gammaproteobacteria</taxon>
        <taxon>Thiotrichales</taxon>
        <taxon>Piscirickettsiaceae</taxon>
        <taxon>Methylophaga</taxon>
    </lineage>
</organism>
<accession>I1XMX7</accession>
<keyword evidence="7" id="KW-1185">Reference proteome</keyword>
<dbReference type="KEGG" id="mej:Q7A_2971"/>
<comment type="subcellular location">
    <subcellularLocation>
        <location evidence="1">Cell membrane</location>
        <topology evidence="1">Multi-pass membrane protein</topology>
    </subcellularLocation>
</comment>
<dbReference type="SUPFAM" id="SSF56281">
    <property type="entry name" value="Metallo-hydrolase/oxidoreductase"/>
    <property type="match status" value="1"/>
</dbReference>
<protein>
    <submittedName>
        <fullName evidence="6">The metallo-beta-lactamase-like hydrolase</fullName>
    </submittedName>
</protein>
<dbReference type="PATRIC" id="fig|754476.3.peg.2917"/>
<dbReference type="RefSeq" id="WP_014708107.1">
    <property type="nucleotide sequence ID" value="NC_017857.3"/>
</dbReference>
<dbReference type="SMART" id="SM00849">
    <property type="entry name" value="Lactamase_B"/>
    <property type="match status" value="1"/>
</dbReference>
<evidence type="ECO:0000256" key="5">
    <source>
        <dbReference type="ARBA" id="ARBA00023136"/>
    </source>
</evidence>
<dbReference type="Gene3D" id="3.60.15.10">
    <property type="entry name" value="Ribonuclease Z/Hydroxyacylglutathione hydrolase-like"/>
    <property type="match status" value="1"/>
</dbReference>
<sequence>MIKPAIAFLLGCLLVAWLPQLLSPYWLLTLIPLLIIVWRRSQWTIMWFVMAVVWSSFQAQLRIDDQLDPKLERQDIVVSGFITSLPHHNDQRIRFEFKPENDDLKLPAKIRLSWYFPPPNLPQSGEKWQFSVRLKAPHGMSNPGGFDYEAWLFQQQIGATGYIRESDHNQKLHSANLLSVNHWRAQLIDKMSDLLNESPYLALIHGLAVGNRDNMQSNQWDTLRATGTSHLLAISGLHIGLAAALGFFTVKLLWRIRSRHLLTLSDRQAGAVGGFLLALFYALLAGLSIPTQRALLMVSVVMLSIFIKRRTDPVHVLSLSLILILMLDPFAVLAAGFWLSFAAVACILYVAQYRQPARKWLWLHIHLWIAVGLTPLLLLFFQETSLIAPLANLLAVPVISFLVVPLLLISMLLLSFDLRLAEWLLQLTEWLLSKLWWYLEWLAQSPFSVWQTPEFPVELLGIAIIGTLIILAPRGWPLRWLGGVMLLPLFYYLPNKPDSGEIWFTLLDVGQGLSAVVQTENRTLVFDTGPAFGDFDTGAAVVVPYLRYQGIKQLDMLMISHADNDHIGGASAVLSSYPTKQILSSDPDKLAGSEFCRDGQSWQWDQVRFDVLHPDKDQTGSRNDLSCVLKISGPYGTVLLTGDIERQAEIKLIKQYKQRIKADILIAPHHGSRSSSSSTFIRQVSPRYVLFASGYQNRFNFPAADVVARYHKIGSKTFQTGTQGALFIKLDQQMDLMPTGWREQHRRIWMRNATE</sequence>
<dbReference type="InterPro" id="IPR004797">
    <property type="entry name" value="Competence_ComEC/Rec2"/>
</dbReference>
<dbReference type="OrthoDB" id="9761531at2"/>
<name>I1XMX7_METNJ</name>
<evidence type="ECO:0000256" key="3">
    <source>
        <dbReference type="ARBA" id="ARBA00022692"/>
    </source>
</evidence>
<dbReference type="AlphaFoldDB" id="I1XMX7"/>
<dbReference type="InterPro" id="IPR025405">
    <property type="entry name" value="DUF4131"/>
</dbReference>
<evidence type="ECO:0000256" key="2">
    <source>
        <dbReference type="ARBA" id="ARBA00022475"/>
    </source>
</evidence>
<reference evidence="6 7" key="1">
    <citation type="journal article" date="2012" name="J. Bacteriol.">
        <title>Complete genome sequences of Methylophaga sp. strain JAM1 and Methylophaga sp. strain JAM7.</title>
        <authorList>
            <person name="Villeneuve C."/>
            <person name="Martineau C."/>
            <person name="Mauffrey F."/>
            <person name="Villemur R."/>
        </authorList>
    </citation>
    <scope>NUCLEOTIDE SEQUENCE [LARGE SCALE GENOMIC DNA]</scope>
    <source>
        <strain evidence="6 7">JAM1</strain>
    </source>
</reference>
<keyword evidence="5" id="KW-0472">Membrane</keyword>
<dbReference type="STRING" id="754476.Q7A_2971"/>
<dbReference type="Pfam" id="PF13567">
    <property type="entry name" value="DUF4131"/>
    <property type="match status" value="1"/>
</dbReference>
<dbReference type="EMBL" id="CP003390">
    <property type="protein sequence ID" value="AFI85746.1"/>
    <property type="molecule type" value="Genomic_DNA"/>
</dbReference>
<dbReference type="CDD" id="cd07731">
    <property type="entry name" value="ComA-like_MBL-fold"/>
    <property type="match status" value="1"/>
</dbReference>
<dbReference type="PANTHER" id="PTHR30619:SF1">
    <property type="entry name" value="RECOMBINATION PROTEIN 2"/>
    <property type="match status" value="1"/>
</dbReference>
<dbReference type="NCBIfam" id="TIGR00360">
    <property type="entry name" value="ComEC_N-term"/>
    <property type="match status" value="1"/>
</dbReference>
<dbReference type="Pfam" id="PF00753">
    <property type="entry name" value="Lactamase_B"/>
    <property type="match status" value="1"/>
</dbReference>
<evidence type="ECO:0000256" key="4">
    <source>
        <dbReference type="ARBA" id="ARBA00022989"/>
    </source>
</evidence>
<dbReference type="PANTHER" id="PTHR30619">
    <property type="entry name" value="DNA INTERNALIZATION/COMPETENCE PROTEIN COMEC/REC2"/>
    <property type="match status" value="1"/>
</dbReference>
<dbReference type="GO" id="GO:0016787">
    <property type="term" value="F:hydrolase activity"/>
    <property type="evidence" value="ECO:0007669"/>
    <property type="project" value="UniProtKB-KW"/>
</dbReference>
<dbReference type="GO" id="GO:0005886">
    <property type="term" value="C:plasma membrane"/>
    <property type="evidence" value="ECO:0007669"/>
    <property type="project" value="UniProtKB-SubCell"/>
</dbReference>
<dbReference type="Pfam" id="PF03772">
    <property type="entry name" value="Competence"/>
    <property type="match status" value="1"/>
</dbReference>
<reference evidence="6 7" key="2">
    <citation type="journal article" date="2013" name="Int. J. Syst. Evol. Microbiol.">
        <title>Methylophaga nitratireducenticrescens sp. nov. and Methylophaga frappieri sp. nov., isolated from the biofilm of the methanol-fed denitrification system treating the seawater at the Montreal Biodome.</title>
        <authorList>
            <person name="Villeneuve C."/>
            <person name="Martineau C."/>
            <person name="Mauffrey F."/>
            <person name="Villemur R."/>
        </authorList>
    </citation>
    <scope>NUCLEOTIDE SEQUENCE [LARGE SCALE GENOMIC DNA]</scope>
    <source>
        <strain evidence="6 7">JAM1</strain>
    </source>
</reference>
<evidence type="ECO:0000313" key="6">
    <source>
        <dbReference type="EMBL" id="AFI85746.1"/>
    </source>
</evidence>
<dbReference type="InterPro" id="IPR052159">
    <property type="entry name" value="Competence_DNA_uptake"/>
</dbReference>
<dbReference type="InterPro" id="IPR001279">
    <property type="entry name" value="Metallo-B-lactamas"/>
</dbReference>
<dbReference type="InterPro" id="IPR004477">
    <property type="entry name" value="ComEC_N"/>
</dbReference>
<dbReference type="GO" id="GO:0030420">
    <property type="term" value="P:establishment of competence for transformation"/>
    <property type="evidence" value="ECO:0007669"/>
    <property type="project" value="InterPro"/>
</dbReference>
<keyword evidence="2" id="KW-1003">Cell membrane</keyword>
<dbReference type="HOGENOM" id="CLU_010363_3_0_6"/>
<dbReference type="Proteomes" id="UP000009144">
    <property type="component" value="Chromosome"/>
</dbReference>
<evidence type="ECO:0000256" key="1">
    <source>
        <dbReference type="ARBA" id="ARBA00004651"/>
    </source>
</evidence>
<proteinExistence type="predicted"/>
<gene>
    <name evidence="6" type="ordered locus">Q7A_2971</name>
</gene>